<dbReference type="CDD" id="cd17652">
    <property type="entry name" value="A_NRPS_CmdD_like"/>
    <property type="match status" value="1"/>
</dbReference>
<dbReference type="Gene3D" id="3.30.300.30">
    <property type="match status" value="2"/>
</dbReference>
<evidence type="ECO:0000256" key="3">
    <source>
        <dbReference type="ARBA" id="ARBA00022450"/>
    </source>
</evidence>
<evidence type="ECO:0000313" key="8">
    <source>
        <dbReference type="Proteomes" id="UP000248039"/>
    </source>
</evidence>
<dbReference type="NCBIfam" id="TIGR01733">
    <property type="entry name" value="AA-adenyl-dom"/>
    <property type="match status" value="2"/>
</dbReference>
<dbReference type="GO" id="GO:0017000">
    <property type="term" value="P:antibiotic biosynthetic process"/>
    <property type="evidence" value="ECO:0007669"/>
    <property type="project" value="UniProtKB-ARBA"/>
</dbReference>
<feature type="domain" description="Carrier" evidence="6">
    <location>
        <begin position="2006"/>
        <end position="2081"/>
    </location>
</feature>
<dbReference type="GO" id="GO:0031177">
    <property type="term" value="F:phosphopantetheine binding"/>
    <property type="evidence" value="ECO:0007669"/>
    <property type="project" value="InterPro"/>
</dbReference>
<dbReference type="Gene3D" id="3.30.559.30">
    <property type="entry name" value="Nonribosomal peptide synthetase, condensation domain"/>
    <property type="match status" value="2"/>
</dbReference>
<dbReference type="FunFam" id="2.30.38.10:FF:000001">
    <property type="entry name" value="Non-ribosomal peptide synthetase PvdI"/>
    <property type="match status" value="2"/>
</dbReference>
<name>A0A2V4P1Q0_9ACTN</name>
<dbReference type="SMART" id="SM00824">
    <property type="entry name" value="PKS_TE"/>
    <property type="match status" value="1"/>
</dbReference>
<dbReference type="Pfam" id="PF00550">
    <property type="entry name" value="PP-binding"/>
    <property type="match status" value="2"/>
</dbReference>
<dbReference type="InterPro" id="IPR009081">
    <property type="entry name" value="PP-bd_ACP"/>
</dbReference>
<protein>
    <submittedName>
        <fullName evidence="7">Non-ribosomal peptide synthetase</fullName>
    </submittedName>
</protein>
<comment type="similarity">
    <text evidence="2">Belongs to the ATP-dependent AMP-binding enzyme family.</text>
</comment>
<dbReference type="InterPro" id="IPR029058">
    <property type="entry name" value="AB_hydrolase_fold"/>
</dbReference>
<dbReference type="Gene3D" id="3.40.50.980">
    <property type="match status" value="4"/>
</dbReference>
<evidence type="ECO:0000256" key="1">
    <source>
        <dbReference type="ARBA" id="ARBA00001957"/>
    </source>
</evidence>
<keyword evidence="8" id="KW-1185">Reference proteome</keyword>
<dbReference type="OrthoDB" id="2472181at2"/>
<dbReference type="CDD" id="cd17646">
    <property type="entry name" value="A_NRPS_AB3403-like"/>
    <property type="match status" value="1"/>
</dbReference>
<dbReference type="Gene3D" id="1.10.1200.10">
    <property type="entry name" value="ACP-like"/>
    <property type="match status" value="1"/>
</dbReference>
<dbReference type="InterPro" id="IPR010071">
    <property type="entry name" value="AA_adenyl_dom"/>
</dbReference>
<dbReference type="InterPro" id="IPR045851">
    <property type="entry name" value="AMP-bd_C_sf"/>
</dbReference>
<sequence>MSDSPRASWPVLPGQSGIWLAQQLDPKNPAFHVSERFEIRGTLDPTLFARAVEQVLQECEALRLRFETSNGELRQLLSPHIPTRLLLEDVSAAADPEAAVQQWIRADLSRPLDPASGAATTQVLFRAGPTRWFWYYRMHHSLFDGFAVALFAGRAAQVYTALVEGREHDPADELPSFHLLLQDEADYRASAQYPADRAYWLDRMADRPEPPTPAGRAAPASAWHLRHETGIAPEQADRLRTAGRRLGVSWTALLFAAAGLCVGRLSGTDDVVLGLPVAARTSRITRSIPGMLSNVLPLRVSIRPDLTIRQLVRQANASAREVLRHQRYRAEELRRELGLAGSTSPLTGPTVNVMSFDYDFSFAGLTGTVRNVSNGPVEDLAFVVYDRQNGTGLTLVVDANPALYTAQDLAEHSARLLRALDLLADCDPDLPIGRLALSDRAEQERLLALGAGEAARIPVSTLPQLFEVQVARSPEETALVFEGTRLSYAELDARADRLARLLVARGAGPEQTVALVLERSPELVVALLAVLKSGAAFLPVDPEYPAERIRHLLDDAQPVLVLATAQTSQALPGPVLVLDSPQLLGELTTAPEDRSELPAPHPDQPAYVIYTSGSTGRPKGVVVPHRGIVNRLAWMQAEYRLGPGDRVLQKTPFGFDVSVWEFFWPLLEGATLVLARPGAHRDPTQLASLIRRERITVAHFVPSMLHAFVQEPAAGGCTGLRDVFCSGEALTPELRDRFRAVLNVPLHNLYGPTEASVDVTAWTCRATPTVPIGRPVWNTEVRVLDAALQPVPVGAPGELYLTGTQLARGYLNRPGLTAERFVADPYGPVGSRMYRTGDLVRWNDDSELEYLGRTDDQVKLRGVRIELGEIEAALAADAEVGHAAAAVHGERLIGYLVPARGPVDLAALRARLTAVLPAQLVPGSLQVLDRLPVTPNGKLDRRALPAPIVADNSARRAPASLEEQQLASIFSDLLDSAEVGAEDDFFELGGHSLLATRLISRARALLGVELTMRDLFDAPTVAALAGRVRAAVPARPALRAGHRPDRIPASAAQHRLWFLDRLGLTGAAYHIPLAIRLTGRLNFTALRRALHDLLTRHEALRTVFVAEADGELSQRILPDAELPMPVSRFSRSALAAAATEPFDLSSHIPLRARMFTHSAADHLLLLTAHHIAVDGWSLSTLTRDLSTAYTARLSGRAPEWSTLPVQYADYALWQRELLSDESAAQSLTGRQLAYWREALAGLPEEIALPVDRPRPPAPSHRGASVPVVIPAELHASLVEFSSAHGVTLFMTLHAALATLLHRHGADPDLPIGTPVAGRTDSALDEVVGFFVNNLVLRTDLSGNPSFAQLLRRVRETDLAAYAHQDLPFEQLVDELNPTRSLARHPLFQVMLALGNTSPLELELPGLAATTQPVGTLTAKLDLALVLSERLGVQSVPAGLEGEFEYAADLFDHGTVERLAERLTCLLRAAVAAPELPISDLEIMTAGELRSLLSDWSGATADSPAAATLPELFAAQVARTPRATALVFGDTELSYAELDARAEQLARLLVSRGAGPERTVALVLERSVELVVSVLAVAKAGAAYLPVDPKYPAERIAYLIEDGAPTLVLATTGTAAVVPGPAVLLDSPPVQAELGSSSDGGALPAPRPDQPAYVIYTSGSTGRPKGVVVTHAGLAAMVRAHRDSLGIEPGSRMLQFASPSFDVAVAELCTALLTGAALVCAPADRLLPGAGLAETLTEYRVTHTLLPAAVLAALSAGTLPAGLTVVVGGEACSPELARRVSRGRTLVNAYGPTETTVCATMSAPLSPGLDRPVVPIGRPTAGTRVYVLDGRLRPVPPGVPGELYIAGVGLARGYLGRGALTAERFVPCPYGAPGERMYRTGDLVRWTAAAELEFLDRTDDQVKLRGFRIELGEVAAALTAEASVGRAIAMVREDSPGDRRLVAYVESDGTGSLDPRVLRAAVANRLPGHLVPSAVEVLEQWPLTPNGKLDRQALPAPRYAAVTAGRDPRTPLEDALCALFAEQLGVERVDPEADFFSLGGHSLLAVRLAGRIRAALGRPVGVRELFEAPSVAELAAKLVETGASAAVADPLEVLLPLRPHGELPPLFCLHAGYGMGWNYRALLEQLPPEQPLYALQARSLRDSTRLPASLSELAADYVRQVRAVQPTGPYRLLGWSFGGVVAHEMAVQLQQAGERVEMLALLDSYLTALAATPTDTDELAQWLLGSLVADLGKVPPGGLLKPDEVAALADLPGVITSQTVEALLHTFLRHADMLERFAPKIFDGSLVYFTAAQNRPVDAPGAGAWEPYCTGHVVDFRIACDHNGMGGPGALAEVARILTPALQAAPAQALQEVTV</sequence>
<evidence type="ECO:0000256" key="2">
    <source>
        <dbReference type="ARBA" id="ARBA00006432"/>
    </source>
</evidence>
<dbReference type="Gene3D" id="3.40.50.1820">
    <property type="entry name" value="alpha/beta hydrolase"/>
    <property type="match status" value="1"/>
</dbReference>
<dbReference type="FunFam" id="3.40.50.980:FF:000001">
    <property type="entry name" value="Non-ribosomal peptide synthetase"/>
    <property type="match status" value="1"/>
</dbReference>
<dbReference type="InterPro" id="IPR020806">
    <property type="entry name" value="PKS_PP-bd"/>
</dbReference>
<dbReference type="PROSITE" id="PS00455">
    <property type="entry name" value="AMP_BINDING"/>
    <property type="match status" value="2"/>
</dbReference>
<dbReference type="InterPro" id="IPR036736">
    <property type="entry name" value="ACP-like_sf"/>
</dbReference>
<dbReference type="Proteomes" id="UP000248039">
    <property type="component" value="Unassembled WGS sequence"/>
</dbReference>
<dbReference type="GO" id="GO:0043041">
    <property type="term" value="P:amino acid activation for nonribosomal peptide biosynthetic process"/>
    <property type="evidence" value="ECO:0007669"/>
    <property type="project" value="TreeGrafter"/>
</dbReference>
<accession>A0A2V4P1Q0</accession>
<dbReference type="SUPFAM" id="SSF53474">
    <property type="entry name" value="alpha/beta-Hydrolases"/>
    <property type="match status" value="1"/>
</dbReference>
<comment type="caution">
    <text evidence="7">The sequence shown here is derived from an EMBL/GenBank/DDBJ whole genome shotgun (WGS) entry which is preliminary data.</text>
</comment>
<evidence type="ECO:0000256" key="5">
    <source>
        <dbReference type="ARBA" id="ARBA00022598"/>
    </source>
</evidence>
<dbReference type="RefSeq" id="WP_110666055.1">
    <property type="nucleotide sequence ID" value="NZ_PYBW01000015.1"/>
</dbReference>
<dbReference type="InterPro" id="IPR001242">
    <property type="entry name" value="Condensation_dom"/>
</dbReference>
<evidence type="ECO:0000259" key="6">
    <source>
        <dbReference type="PROSITE" id="PS50075"/>
    </source>
</evidence>
<dbReference type="InterPro" id="IPR020845">
    <property type="entry name" value="AMP-binding_CS"/>
</dbReference>
<dbReference type="InterPro" id="IPR020802">
    <property type="entry name" value="TesA-like"/>
</dbReference>
<dbReference type="FunFam" id="1.10.1200.10:FF:000016">
    <property type="entry name" value="Non-ribosomal peptide synthase"/>
    <property type="match status" value="2"/>
</dbReference>
<dbReference type="GO" id="GO:0016874">
    <property type="term" value="F:ligase activity"/>
    <property type="evidence" value="ECO:0007669"/>
    <property type="project" value="UniProtKB-KW"/>
</dbReference>
<reference evidence="7 8" key="1">
    <citation type="submission" date="2018-03" db="EMBL/GenBank/DDBJ databases">
        <title>Bioinformatic expansion and discovery of thiopeptide antibiotics.</title>
        <authorList>
            <person name="Schwalen C.J."/>
            <person name="Hudson G.A."/>
            <person name="Mitchell D.A."/>
        </authorList>
    </citation>
    <scope>NUCLEOTIDE SEQUENCE [LARGE SCALE GENOMIC DNA]</scope>
    <source>
        <strain evidence="7 8">ATCC 21389</strain>
    </source>
</reference>
<feature type="domain" description="Carrier" evidence="6">
    <location>
        <begin position="957"/>
        <end position="1032"/>
    </location>
</feature>
<dbReference type="Gene3D" id="2.30.38.10">
    <property type="entry name" value="Luciferase, Domain 3"/>
    <property type="match status" value="2"/>
</dbReference>
<dbReference type="GO" id="GO:0008610">
    <property type="term" value="P:lipid biosynthetic process"/>
    <property type="evidence" value="ECO:0007669"/>
    <property type="project" value="UniProtKB-ARBA"/>
</dbReference>
<dbReference type="FunFam" id="3.40.50.12780:FF:000012">
    <property type="entry name" value="Non-ribosomal peptide synthetase"/>
    <property type="match status" value="2"/>
</dbReference>
<dbReference type="SMART" id="SM00823">
    <property type="entry name" value="PKS_PP"/>
    <property type="match status" value="2"/>
</dbReference>
<dbReference type="PANTHER" id="PTHR45527:SF1">
    <property type="entry name" value="FATTY ACID SYNTHASE"/>
    <property type="match status" value="1"/>
</dbReference>
<evidence type="ECO:0000256" key="4">
    <source>
        <dbReference type="ARBA" id="ARBA00022553"/>
    </source>
</evidence>
<dbReference type="PROSITE" id="PS50075">
    <property type="entry name" value="CARRIER"/>
    <property type="match status" value="2"/>
</dbReference>
<dbReference type="Pfam" id="PF00668">
    <property type="entry name" value="Condensation"/>
    <property type="match status" value="2"/>
</dbReference>
<proteinExistence type="inferred from homology"/>
<dbReference type="SUPFAM" id="SSF47336">
    <property type="entry name" value="ACP-like"/>
    <property type="match status" value="2"/>
</dbReference>
<organism evidence="7 8">
    <name type="scientific">Streptomyces tateyamensis</name>
    <dbReference type="NCBI Taxonomy" id="565073"/>
    <lineage>
        <taxon>Bacteria</taxon>
        <taxon>Bacillati</taxon>
        <taxon>Actinomycetota</taxon>
        <taxon>Actinomycetes</taxon>
        <taxon>Kitasatosporales</taxon>
        <taxon>Streptomycetaceae</taxon>
        <taxon>Streptomyces</taxon>
    </lineage>
</organism>
<dbReference type="PANTHER" id="PTHR45527">
    <property type="entry name" value="NONRIBOSOMAL PEPTIDE SYNTHETASE"/>
    <property type="match status" value="1"/>
</dbReference>
<dbReference type="GO" id="GO:0044550">
    <property type="term" value="P:secondary metabolite biosynthetic process"/>
    <property type="evidence" value="ECO:0007669"/>
    <property type="project" value="UniProtKB-ARBA"/>
</dbReference>
<evidence type="ECO:0000313" key="7">
    <source>
        <dbReference type="EMBL" id="PYC87413.1"/>
    </source>
</evidence>
<dbReference type="FunFam" id="3.30.559.30:FF:000001">
    <property type="entry name" value="Non-ribosomal peptide synthetase"/>
    <property type="match status" value="1"/>
</dbReference>
<dbReference type="FunFam" id="3.40.50.980:FF:000002">
    <property type="entry name" value="Enterobactin synthetase component F"/>
    <property type="match status" value="1"/>
</dbReference>
<dbReference type="SUPFAM" id="SSF52777">
    <property type="entry name" value="CoA-dependent acyltransferases"/>
    <property type="match status" value="4"/>
</dbReference>
<keyword evidence="4" id="KW-0597">Phosphoprotein</keyword>
<keyword evidence="5" id="KW-0436">Ligase</keyword>
<keyword evidence="3" id="KW-0596">Phosphopantetheine</keyword>
<dbReference type="SUPFAM" id="SSF56801">
    <property type="entry name" value="Acetyl-CoA synthetase-like"/>
    <property type="match status" value="2"/>
</dbReference>
<gene>
    <name evidence="7" type="ORF">C7C46_04860</name>
</gene>
<dbReference type="InterPro" id="IPR001031">
    <property type="entry name" value="Thioesterase"/>
</dbReference>
<dbReference type="InterPro" id="IPR000873">
    <property type="entry name" value="AMP-dep_synth/lig_dom"/>
</dbReference>
<dbReference type="EMBL" id="PYBW01000015">
    <property type="protein sequence ID" value="PYC87413.1"/>
    <property type="molecule type" value="Genomic_DNA"/>
</dbReference>
<dbReference type="Gene3D" id="3.30.559.10">
    <property type="entry name" value="Chloramphenicol acetyltransferase-like domain"/>
    <property type="match status" value="2"/>
</dbReference>
<dbReference type="Pfam" id="PF13193">
    <property type="entry name" value="AMP-binding_C"/>
    <property type="match status" value="1"/>
</dbReference>
<dbReference type="GO" id="GO:0072330">
    <property type="term" value="P:monocarboxylic acid biosynthetic process"/>
    <property type="evidence" value="ECO:0007669"/>
    <property type="project" value="UniProtKB-ARBA"/>
</dbReference>
<dbReference type="CDD" id="cd19540">
    <property type="entry name" value="LCL_NRPS-like"/>
    <property type="match status" value="1"/>
</dbReference>
<dbReference type="InterPro" id="IPR025110">
    <property type="entry name" value="AMP-bd_C"/>
</dbReference>
<dbReference type="PROSITE" id="PS00012">
    <property type="entry name" value="PHOSPHOPANTETHEINE"/>
    <property type="match status" value="2"/>
</dbReference>
<dbReference type="Pfam" id="PF00501">
    <property type="entry name" value="AMP-binding"/>
    <property type="match status" value="2"/>
</dbReference>
<dbReference type="GO" id="GO:0005829">
    <property type="term" value="C:cytosol"/>
    <property type="evidence" value="ECO:0007669"/>
    <property type="project" value="TreeGrafter"/>
</dbReference>
<dbReference type="InterPro" id="IPR006162">
    <property type="entry name" value="Ppantetheine_attach_site"/>
</dbReference>
<dbReference type="Pfam" id="PF00975">
    <property type="entry name" value="Thioesterase"/>
    <property type="match status" value="1"/>
</dbReference>
<dbReference type="InterPro" id="IPR023213">
    <property type="entry name" value="CAT-like_dom_sf"/>
</dbReference>
<comment type="cofactor">
    <cofactor evidence="1">
        <name>pantetheine 4'-phosphate</name>
        <dbReference type="ChEBI" id="CHEBI:47942"/>
    </cofactor>
</comment>
<dbReference type="FunFam" id="3.30.300.30:FF:000010">
    <property type="entry name" value="Enterobactin synthetase component F"/>
    <property type="match status" value="1"/>
</dbReference>